<dbReference type="EMBL" id="LR134384">
    <property type="protein sequence ID" value="VEH15715.1"/>
    <property type="molecule type" value="Genomic_DNA"/>
</dbReference>
<dbReference type="KEGG" id="poc:NCTC13071_01725"/>
<name>A0A448L6U7_9BACT</name>
<reference evidence="1 2" key="1">
    <citation type="submission" date="2018-12" db="EMBL/GenBank/DDBJ databases">
        <authorList>
            <consortium name="Pathogen Informatics"/>
        </authorList>
    </citation>
    <scope>NUCLEOTIDE SEQUENCE [LARGE SCALE GENOMIC DNA]</scope>
    <source>
        <strain evidence="1 2">NCTC13071</strain>
    </source>
</reference>
<protein>
    <submittedName>
        <fullName evidence="1">Uncharacterized protein</fullName>
    </submittedName>
</protein>
<accession>A0A448L6U7</accession>
<organism evidence="1 2">
    <name type="scientific">Segatella oris</name>
    <dbReference type="NCBI Taxonomy" id="28135"/>
    <lineage>
        <taxon>Bacteria</taxon>
        <taxon>Pseudomonadati</taxon>
        <taxon>Bacteroidota</taxon>
        <taxon>Bacteroidia</taxon>
        <taxon>Bacteroidales</taxon>
        <taxon>Prevotellaceae</taxon>
        <taxon>Segatella</taxon>
    </lineage>
</organism>
<proteinExistence type="predicted"/>
<sequence length="31" mass="3468">MGVIGGNRFTMANRVCALIEDEYTKCDAYIL</sequence>
<dbReference type="AlphaFoldDB" id="A0A448L6U7"/>
<gene>
    <name evidence="1" type="ORF">NCTC13071_01725</name>
</gene>
<dbReference type="Proteomes" id="UP000274578">
    <property type="component" value="Chromosome 1"/>
</dbReference>
<evidence type="ECO:0000313" key="2">
    <source>
        <dbReference type="Proteomes" id="UP000274578"/>
    </source>
</evidence>
<evidence type="ECO:0000313" key="1">
    <source>
        <dbReference type="EMBL" id="VEH15715.1"/>
    </source>
</evidence>